<comment type="caution">
    <text evidence="3">The sequence shown here is derived from an EMBL/GenBank/DDBJ whole genome shotgun (WGS) entry which is preliminary data.</text>
</comment>
<dbReference type="RefSeq" id="WP_078604176.1">
    <property type="nucleotide sequence ID" value="NZ_MPZV01000001.1"/>
</dbReference>
<dbReference type="InterPro" id="IPR000683">
    <property type="entry name" value="Gfo/Idh/MocA-like_OxRdtase_N"/>
</dbReference>
<reference evidence="3 4" key="1">
    <citation type="submission" date="2016-11" db="EMBL/GenBank/DDBJ databases">
        <title>A multilocus sequence analysis scheme for characterization of bacteria in the genus Thioclava.</title>
        <authorList>
            <person name="Liu Y."/>
            <person name="Shao Z."/>
        </authorList>
    </citation>
    <scope>NUCLEOTIDE SEQUENCE [LARGE SCALE GENOMIC DNA]</scope>
    <source>
        <strain evidence="3 4">TAW-CT134</strain>
    </source>
</reference>
<dbReference type="Proteomes" id="UP000190787">
    <property type="component" value="Unassembled WGS sequence"/>
</dbReference>
<feature type="domain" description="Gfo/Idh/MocA-like oxidoreductase N-terminal" evidence="1">
    <location>
        <begin position="9"/>
        <end position="127"/>
    </location>
</feature>
<keyword evidence="4" id="KW-1185">Reference proteome</keyword>
<dbReference type="InterPro" id="IPR050424">
    <property type="entry name" value="Gfo-Idh-MocA_inositol_DH"/>
</dbReference>
<dbReference type="Gene3D" id="3.40.50.720">
    <property type="entry name" value="NAD(P)-binding Rossmann-like Domain"/>
    <property type="match status" value="1"/>
</dbReference>
<dbReference type="PANTHER" id="PTHR43593">
    <property type="match status" value="1"/>
</dbReference>
<dbReference type="Pfam" id="PF02894">
    <property type="entry name" value="GFO_IDH_MocA_C"/>
    <property type="match status" value="1"/>
</dbReference>
<name>A0ABX3N304_9RHOB</name>
<organism evidence="3 4">
    <name type="scientific">Thioclava sediminum</name>
    <dbReference type="NCBI Taxonomy" id="1915319"/>
    <lineage>
        <taxon>Bacteria</taxon>
        <taxon>Pseudomonadati</taxon>
        <taxon>Pseudomonadota</taxon>
        <taxon>Alphaproteobacteria</taxon>
        <taxon>Rhodobacterales</taxon>
        <taxon>Paracoccaceae</taxon>
        <taxon>Thioclava</taxon>
    </lineage>
</organism>
<gene>
    <name evidence="3" type="ORF">BMI91_05220</name>
</gene>
<dbReference type="SUPFAM" id="SSF55347">
    <property type="entry name" value="Glyceraldehyde-3-phosphate dehydrogenase-like, C-terminal domain"/>
    <property type="match status" value="1"/>
</dbReference>
<sequence>MSVTKTGPVRYGMIGCGMMGQEHLRNIALLDGAEVAAIFEPDAKMAQAAQTLAPGAQMVGSMADLLAVEALDCLVITSPNFRHLEQLEEIAATRPLPVLVEKPLFTDPTHAERLQAFRDNYPAPVWVAMEYRYMPPIAAFLDEAEAATGGITMLTVREHRFPFLFKVGNWNRFNRYTGGTFVEKCCHFFDLMRLALKSEPVRVMASAPPPVNHVTEADAPDILDAGYAIIEFASGARAMLELCMYAEGARYQEEVTAVGPKGKIEALVPGPTRFWPAHLGAPPVPKLVISPRDPKGPVERELPVPEELLAAGDHNGSTYHQHVGFIALVRGERSAPEVTLEDGWAAVAIGQAVQRSIETSEVVRLADQPWQRVSQDA</sequence>
<dbReference type="PANTHER" id="PTHR43593:SF1">
    <property type="entry name" value="INOSITOL 2-DEHYDROGENASE"/>
    <property type="match status" value="1"/>
</dbReference>
<accession>A0ABX3N304</accession>
<dbReference type="InterPro" id="IPR004104">
    <property type="entry name" value="Gfo/Idh/MocA-like_OxRdtase_C"/>
</dbReference>
<dbReference type="SUPFAM" id="SSF51735">
    <property type="entry name" value="NAD(P)-binding Rossmann-fold domains"/>
    <property type="match status" value="1"/>
</dbReference>
<evidence type="ECO:0000259" key="1">
    <source>
        <dbReference type="Pfam" id="PF01408"/>
    </source>
</evidence>
<dbReference type="Gene3D" id="3.30.360.10">
    <property type="entry name" value="Dihydrodipicolinate Reductase, domain 2"/>
    <property type="match status" value="1"/>
</dbReference>
<evidence type="ECO:0000313" key="4">
    <source>
        <dbReference type="Proteomes" id="UP000190787"/>
    </source>
</evidence>
<evidence type="ECO:0000259" key="2">
    <source>
        <dbReference type="Pfam" id="PF02894"/>
    </source>
</evidence>
<protein>
    <submittedName>
        <fullName evidence="3">Oxidoreductase</fullName>
    </submittedName>
</protein>
<dbReference type="Pfam" id="PF01408">
    <property type="entry name" value="GFO_IDH_MocA"/>
    <property type="match status" value="1"/>
</dbReference>
<proteinExistence type="predicted"/>
<evidence type="ECO:0000313" key="3">
    <source>
        <dbReference type="EMBL" id="OOY25794.1"/>
    </source>
</evidence>
<feature type="domain" description="Gfo/Idh/MocA-like oxidoreductase C-terminal" evidence="2">
    <location>
        <begin position="149"/>
        <end position="364"/>
    </location>
</feature>
<dbReference type="InterPro" id="IPR036291">
    <property type="entry name" value="NAD(P)-bd_dom_sf"/>
</dbReference>
<dbReference type="EMBL" id="MPZV01000001">
    <property type="protein sequence ID" value="OOY25794.1"/>
    <property type="molecule type" value="Genomic_DNA"/>
</dbReference>